<proteinExistence type="predicted"/>
<reference evidence="1 2" key="1">
    <citation type="submission" date="2007-01" db="EMBL/GenBank/DDBJ databases">
        <authorList>
            <person name="Haygood M."/>
            <person name="Podell S."/>
            <person name="Anderson C."/>
            <person name="Hopkinson B."/>
            <person name="Roe K."/>
            <person name="Barbeau K."/>
            <person name="Gaasterland T."/>
            <person name="Ferriera S."/>
            <person name="Johnson J."/>
            <person name="Kravitz S."/>
            <person name="Beeson K."/>
            <person name="Sutton G."/>
            <person name="Rogers Y.-H."/>
            <person name="Friedman R."/>
            <person name="Frazier M."/>
            <person name="Venter J.C."/>
        </authorList>
    </citation>
    <scope>NUCLEOTIDE SEQUENCE [LARGE SCALE GENOMIC DNA]</scope>
    <source>
        <strain evidence="1 2">ATCC 23134</strain>
    </source>
</reference>
<comment type="caution">
    <text evidence="1">The sequence shown here is derived from an EMBL/GenBank/DDBJ whole genome shotgun (WGS) entry which is preliminary data.</text>
</comment>
<protein>
    <submittedName>
        <fullName evidence="1">Uncharacterized protein</fullName>
    </submittedName>
</protein>
<keyword evidence="2" id="KW-1185">Reference proteome</keyword>
<dbReference type="EMBL" id="AAWS01000014">
    <property type="protein sequence ID" value="EAY28831.1"/>
    <property type="molecule type" value="Genomic_DNA"/>
</dbReference>
<dbReference type="AlphaFoldDB" id="A1ZLS8"/>
<evidence type="ECO:0000313" key="1">
    <source>
        <dbReference type="EMBL" id="EAY28831.1"/>
    </source>
</evidence>
<sequence length="53" mass="5999">MSGRFEFHNKSACFIGLTLEQLFTGLSLSSKLCYDCENENYKTAQKYCVHKGG</sequence>
<name>A1ZLS8_MICM2</name>
<organism evidence="1 2">
    <name type="scientific">Microscilla marina ATCC 23134</name>
    <dbReference type="NCBI Taxonomy" id="313606"/>
    <lineage>
        <taxon>Bacteria</taxon>
        <taxon>Pseudomonadati</taxon>
        <taxon>Bacteroidota</taxon>
        <taxon>Cytophagia</taxon>
        <taxon>Cytophagales</taxon>
        <taxon>Microscillaceae</taxon>
        <taxon>Microscilla</taxon>
    </lineage>
</organism>
<accession>A1ZLS8</accession>
<gene>
    <name evidence="1" type="ORF">M23134_07929</name>
</gene>
<evidence type="ECO:0000313" key="2">
    <source>
        <dbReference type="Proteomes" id="UP000004095"/>
    </source>
</evidence>
<dbReference type="Proteomes" id="UP000004095">
    <property type="component" value="Unassembled WGS sequence"/>
</dbReference>